<dbReference type="PANTHER" id="PTHR46238">
    <property type="entry name" value="REVERSE TRANSCRIPTASE DOMAIN-CONTAINING PROTEIN"/>
    <property type="match status" value="1"/>
</dbReference>
<reference evidence="1" key="1">
    <citation type="submission" date="2023-08" db="EMBL/GenBank/DDBJ databases">
        <title>A de novo genome assembly of Solanum verrucosum Schlechtendal, a Mexican diploid species geographically isolated from the other diploid A-genome species in potato relatives.</title>
        <authorList>
            <person name="Hosaka K."/>
        </authorList>
    </citation>
    <scope>NUCLEOTIDE SEQUENCE</scope>
    <source>
        <tissue evidence="1">Young leaves</tissue>
    </source>
</reference>
<proteinExistence type="predicted"/>
<dbReference type="Proteomes" id="UP001234989">
    <property type="component" value="Chromosome 7"/>
</dbReference>
<dbReference type="EMBL" id="CP133618">
    <property type="protein sequence ID" value="WMV38102.1"/>
    <property type="molecule type" value="Genomic_DNA"/>
</dbReference>
<protein>
    <submittedName>
        <fullName evidence="1">Uncharacterized protein</fullName>
    </submittedName>
</protein>
<name>A0AAF0ZF21_SOLVR</name>
<sequence>MSGLRLASGVLCDKKEPPKLKDGCEHTRRDKNLNEDIRDKVGVASVVDKTREARLRWFGHVKKRSVDASRRKCERLAIVGVNTGRGKLKRLTLLPRTCLATNKEHEGWNFHFRRFLNDWKMGRLAEFLATVEPFQGFTYELLNVGASEEGFQSKEMVENHFGMHMVNNVEE</sequence>
<keyword evidence="2" id="KW-1185">Reference proteome</keyword>
<organism evidence="1 2">
    <name type="scientific">Solanum verrucosum</name>
    <dbReference type="NCBI Taxonomy" id="315347"/>
    <lineage>
        <taxon>Eukaryota</taxon>
        <taxon>Viridiplantae</taxon>
        <taxon>Streptophyta</taxon>
        <taxon>Embryophyta</taxon>
        <taxon>Tracheophyta</taxon>
        <taxon>Spermatophyta</taxon>
        <taxon>Magnoliopsida</taxon>
        <taxon>eudicotyledons</taxon>
        <taxon>Gunneridae</taxon>
        <taxon>Pentapetalae</taxon>
        <taxon>asterids</taxon>
        <taxon>lamiids</taxon>
        <taxon>Solanales</taxon>
        <taxon>Solanaceae</taxon>
        <taxon>Solanoideae</taxon>
        <taxon>Solaneae</taxon>
        <taxon>Solanum</taxon>
    </lineage>
</organism>
<gene>
    <name evidence="1" type="ORF">MTR67_031487</name>
</gene>
<evidence type="ECO:0000313" key="2">
    <source>
        <dbReference type="Proteomes" id="UP001234989"/>
    </source>
</evidence>
<evidence type="ECO:0000313" key="1">
    <source>
        <dbReference type="EMBL" id="WMV38102.1"/>
    </source>
</evidence>
<dbReference type="PANTHER" id="PTHR46238:SF8">
    <property type="entry name" value="ENDONUCLEASE_EXONUCLEASE_PHOSPHATASE DOMAIN-CONTAINING PROTEIN"/>
    <property type="match status" value="1"/>
</dbReference>
<dbReference type="AlphaFoldDB" id="A0AAF0ZF21"/>
<accession>A0AAF0ZF21</accession>